<dbReference type="Proteomes" id="UP000830454">
    <property type="component" value="Chromosome"/>
</dbReference>
<proteinExistence type="predicted"/>
<organism evidence="6 7">
    <name type="scientific">Flavobacterium sediminilitoris</name>
    <dbReference type="NCBI Taxonomy" id="2024526"/>
    <lineage>
        <taxon>Bacteria</taxon>
        <taxon>Pseudomonadati</taxon>
        <taxon>Bacteroidota</taxon>
        <taxon>Flavobacteriia</taxon>
        <taxon>Flavobacteriales</taxon>
        <taxon>Flavobacteriaceae</taxon>
        <taxon>Flavobacterium</taxon>
    </lineage>
</organism>
<comment type="subcellular location">
    <subcellularLocation>
        <location evidence="1">Cell envelope</location>
    </subcellularLocation>
</comment>
<sequence>MRYFLILILVFNSCKEKKELRVQNLEKQNTEYAVFIVKENKTNIITSIFEDLTSNNLNNKNHYFTDKENDTIRLNVGKGKQLYFCTKYNYRDTVFVANGDTIFIDLKNEKNEISSNKNLFDIKKYKKTNKINELKLNYIEVSKDYPLEIEPSEYEKRKPLYPVKVDFNKIKTDVNGVNNLIEVIKNDLINGYRYYDSIAEKKPLKRNYIEQLKENLKIDCFSEAITIYNFSLNDEAKKFLISNRFINEGLFEDNYSYQIIYRLINSILLENKKKSLGHKIIIDYKKAMSLLPNYFKGDNLAFSQIVCIKAAIDEGHSKESINELINNYKKNKINTNYDLYISKIEKDYFLKKNDKNSSEVELSDPMKLKVNLDKLLIENRNKVIYIDFWASWCAPCRKAMPASKKIKEQYKSKEVVFLYISIDNSFEAWQKAMNKEGVSENSFLAINYPEANFYKEKALKTIPRYLIYNKKGELVNSNAPGPDSDEIIKELNKYLED</sequence>
<dbReference type="PROSITE" id="PS51352">
    <property type="entry name" value="THIOREDOXIN_2"/>
    <property type="match status" value="1"/>
</dbReference>
<dbReference type="SUPFAM" id="SSF52833">
    <property type="entry name" value="Thioredoxin-like"/>
    <property type="match status" value="1"/>
</dbReference>
<dbReference type="Pfam" id="PF13905">
    <property type="entry name" value="Thioredoxin_8"/>
    <property type="match status" value="1"/>
</dbReference>
<reference evidence="6" key="1">
    <citation type="submission" date="2021-12" db="EMBL/GenBank/DDBJ databases">
        <authorList>
            <person name="Cha I.-T."/>
            <person name="Lee K.-E."/>
            <person name="Park S.-J."/>
        </authorList>
    </citation>
    <scope>NUCLEOTIDE SEQUENCE</scope>
    <source>
        <strain evidence="6">YSM-43</strain>
    </source>
</reference>
<protein>
    <submittedName>
        <fullName evidence="6">Redoxin family protein</fullName>
    </submittedName>
</protein>
<keyword evidence="3" id="KW-1015">Disulfide bond</keyword>
<dbReference type="Gene3D" id="3.40.30.10">
    <property type="entry name" value="Glutaredoxin"/>
    <property type="match status" value="1"/>
</dbReference>
<dbReference type="EMBL" id="CP090145">
    <property type="protein sequence ID" value="UOX34502.1"/>
    <property type="molecule type" value="Genomic_DNA"/>
</dbReference>
<dbReference type="InterPro" id="IPR036249">
    <property type="entry name" value="Thioredoxin-like_sf"/>
</dbReference>
<keyword evidence="4" id="KW-0676">Redox-active center</keyword>
<keyword evidence="2" id="KW-0201">Cytochrome c-type biogenesis</keyword>
<name>A0ABY4HQC3_9FLAO</name>
<dbReference type="InterPro" id="IPR050553">
    <property type="entry name" value="Thioredoxin_ResA/DsbE_sf"/>
</dbReference>
<evidence type="ECO:0000313" key="7">
    <source>
        <dbReference type="Proteomes" id="UP000830454"/>
    </source>
</evidence>
<dbReference type="PANTHER" id="PTHR42852">
    <property type="entry name" value="THIOL:DISULFIDE INTERCHANGE PROTEIN DSBE"/>
    <property type="match status" value="1"/>
</dbReference>
<evidence type="ECO:0000256" key="4">
    <source>
        <dbReference type="ARBA" id="ARBA00023284"/>
    </source>
</evidence>
<accession>A0ABY4HQC3</accession>
<reference evidence="6" key="2">
    <citation type="submission" date="2022-04" db="EMBL/GenBank/DDBJ databases">
        <title>Complete Genome Sequence of Flavobacterium sediminilitoris YSM-43, Isolated from a Tidal Sediment.</title>
        <authorList>
            <person name="Lee P.A."/>
        </authorList>
    </citation>
    <scope>NUCLEOTIDE SEQUENCE</scope>
    <source>
        <strain evidence="6">YSM-43</strain>
    </source>
</reference>
<evidence type="ECO:0000256" key="3">
    <source>
        <dbReference type="ARBA" id="ARBA00023157"/>
    </source>
</evidence>
<evidence type="ECO:0000256" key="1">
    <source>
        <dbReference type="ARBA" id="ARBA00004196"/>
    </source>
</evidence>
<dbReference type="CDD" id="cd02966">
    <property type="entry name" value="TlpA_like_family"/>
    <property type="match status" value="1"/>
</dbReference>
<evidence type="ECO:0000256" key="2">
    <source>
        <dbReference type="ARBA" id="ARBA00022748"/>
    </source>
</evidence>
<gene>
    <name evidence="6" type="ORF">LXD69_03080</name>
</gene>
<dbReference type="InterPro" id="IPR013766">
    <property type="entry name" value="Thioredoxin_domain"/>
</dbReference>
<keyword evidence="7" id="KW-1185">Reference proteome</keyword>
<evidence type="ECO:0000259" key="5">
    <source>
        <dbReference type="PROSITE" id="PS51352"/>
    </source>
</evidence>
<evidence type="ECO:0000313" key="6">
    <source>
        <dbReference type="EMBL" id="UOX34502.1"/>
    </source>
</evidence>
<dbReference type="PANTHER" id="PTHR42852:SF6">
    <property type="entry name" value="THIOL:DISULFIDE INTERCHANGE PROTEIN DSBE"/>
    <property type="match status" value="1"/>
</dbReference>
<feature type="domain" description="Thioredoxin" evidence="5">
    <location>
        <begin position="339"/>
        <end position="496"/>
    </location>
</feature>
<dbReference type="InterPro" id="IPR012336">
    <property type="entry name" value="Thioredoxin-like_fold"/>
</dbReference>
<dbReference type="RefSeq" id="WP_246917473.1">
    <property type="nucleotide sequence ID" value="NZ_CP090145.1"/>
</dbReference>